<evidence type="ECO:0000256" key="1">
    <source>
        <dbReference type="SAM" id="Coils"/>
    </source>
</evidence>
<keyword evidence="1" id="KW-0175">Coiled coil</keyword>
<proteinExistence type="predicted"/>
<evidence type="ECO:0000313" key="3">
    <source>
        <dbReference type="Proteomes" id="UP000801492"/>
    </source>
</evidence>
<sequence length="131" mass="15500">MEKIESMFGEITHRLQQMDAKFEQLMKDVSNNKEDNELMKEKIIQEMRIKNLERELRRKNLVIKGVEDVINENNEETKAKSYWRRRTESKKKGQGYKELEQGHVFIYSGVREQERASADVGCLIHNATGRL</sequence>
<feature type="coiled-coil region" evidence="1">
    <location>
        <begin position="15"/>
        <end position="69"/>
    </location>
</feature>
<evidence type="ECO:0000313" key="2">
    <source>
        <dbReference type="EMBL" id="KAF2881757.1"/>
    </source>
</evidence>
<keyword evidence="3" id="KW-1185">Reference proteome</keyword>
<dbReference type="EMBL" id="VTPC01090702">
    <property type="protein sequence ID" value="KAF2881757.1"/>
    <property type="molecule type" value="Genomic_DNA"/>
</dbReference>
<gene>
    <name evidence="2" type="ORF">ILUMI_24420</name>
</gene>
<comment type="caution">
    <text evidence="2">The sequence shown here is derived from an EMBL/GenBank/DDBJ whole genome shotgun (WGS) entry which is preliminary data.</text>
</comment>
<dbReference type="Proteomes" id="UP000801492">
    <property type="component" value="Unassembled WGS sequence"/>
</dbReference>
<dbReference type="OrthoDB" id="7417618at2759"/>
<accession>A0A8K0FYS1</accession>
<name>A0A8K0FYS1_IGNLU</name>
<protein>
    <submittedName>
        <fullName evidence="2">Uncharacterized protein</fullName>
    </submittedName>
</protein>
<reference evidence="2" key="1">
    <citation type="submission" date="2019-08" db="EMBL/GenBank/DDBJ databases">
        <title>The genome of the North American firefly Photinus pyralis.</title>
        <authorList>
            <consortium name="Photinus pyralis genome working group"/>
            <person name="Fallon T.R."/>
            <person name="Sander Lower S.E."/>
            <person name="Weng J.-K."/>
        </authorList>
    </citation>
    <scope>NUCLEOTIDE SEQUENCE</scope>
    <source>
        <strain evidence="2">TRF0915ILg1</strain>
        <tissue evidence="2">Whole body</tissue>
    </source>
</reference>
<organism evidence="2 3">
    <name type="scientific">Ignelater luminosus</name>
    <name type="common">Cucubano</name>
    <name type="synonym">Pyrophorus luminosus</name>
    <dbReference type="NCBI Taxonomy" id="2038154"/>
    <lineage>
        <taxon>Eukaryota</taxon>
        <taxon>Metazoa</taxon>
        <taxon>Ecdysozoa</taxon>
        <taxon>Arthropoda</taxon>
        <taxon>Hexapoda</taxon>
        <taxon>Insecta</taxon>
        <taxon>Pterygota</taxon>
        <taxon>Neoptera</taxon>
        <taxon>Endopterygota</taxon>
        <taxon>Coleoptera</taxon>
        <taxon>Polyphaga</taxon>
        <taxon>Elateriformia</taxon>
        <taxon>Elateroidea</taxon>
        <taxon>Elateridae</taxon>
        <taxon>Agrypninae</taxon>
        <taxon>Pyrophorini</taxon>
        <taxon>Ignelater</taxon>
    </lineage>
</organism>
<dbReference type="AlphaFoldDB" id="A0A8K0FYS1"/>